<dbReference type="InterPro" id="IPR011010">
    <property type="entry name" value="DNA_brk_join_enz"/>
</dbReference>
<keyword evidence="1" id="KW-0229">DNA integration</keyword>
<reference evidence="7" key="1">
    <citation type="submission" date="2020-01" db="EMBL/GenBank/DDBJ databases">
        <authorList>
            <person name="Meier V. D."/>
            <person name="Meier V D."/>
        </authorList>
    </citation>
    <scope>NUCLEOTIDE SEQUENCE</scope>
    <source>
        <strain evidence="7">HLG_WM_MAG_02</strain>
    </source>
</reference>
<evidence type="ECO:0000256" key="2">
    <source>
        <dbReference type="ARBA" id="ARBA00023125"/>
    </source>
</evidence>
<evidence type="ECO:0000313" key="7">
    <source>
        <dbReference type="EMBL" id="CAA6815438.1"/>
    </source>
</evidence>
<evidence type="ECO:0000256" key="4">
    <source>
        <dbReference type="PROSITE-ProRule" id="PRU01248"/>
    </source>
</evidence>
<dbReference type="InterPro" id="IPR050090">
    <property type="entry name" value="Tyrosine_recombinase_XerCD"/>
</dbReference>
<gene>
    <name evidence="7" type="ORF">HELGO_WM17303</name>
</gene>
<dbReference type="GO" id="GO:0003677">
    <property type="term" value="F:DNA binding"/>
    <property type="evidence" value="ECO:0007669"/>
    <property type="project" value="UniProtKB-UniRule"/>
</dbReference>
<accession>A0A6S6TKR5</accession>
<name>A0A6S6TKR5_9BACT</name>
<dbReference type="PANTHER" id="PTHR30349">
    <property type="entry name" value="PHAGE INTEGRASE-RELATED"/>
    <property type="match status" value="1"/>
</dbReference>
<dbReference type="InterPro" id="IPR041308">
    <property type="entry name" value="Xer_N"/>
</dbReference>
<evidence type="ECO:0000256" key="1">
    <source>
        <dbReference type="ARBA" id="ARBA00022908"/>
    </source>
</evidence>
<sequence length="362" mass="41515">MRFPLDIDSSSPKNSLIFWITRYVKYKTNTLSSRNVKNQMAVQDAITKLNRSPTSIDELSEIVKNIRKAGIEGVKTFYIPVRKLFTYLIAQKIDSLKSIDDEMVIDYLTSSTAGMSDASKKNYRNAINNFFNYLSDHNENEPNSGNGYIYHLKLSNWQGLSGKKGNKIPSYLTEEEVQSFLEALDRYKFISDRSAIYYNLLIRLILHTGIRISEALSIEKNKIQEKENYLLIKIVGKGNKSSIIEVPKVSLEPYLKFWLREPACPNGFFFCSPQNSKREASASSASHKIKDLLHYAGIVKDKEGAHLLRHTYGTLLYSKVKDLALVQDMMRHEDPATTRAYTHMDDDRRRIATDVLSNMIKK</sequence>
<dbReference type="PROSITE" id="PS51898">
    <property type="entry name" value="TYR_RECOMBINASE"/>
    <property type="match status" value="1"/>
</dbReference>
<protein>
    <recommendedName>
        <fullName evidence="8">Integrase</fullName>
    </recommendedName>
</protein>
<evidence type="ECO:0000259" key="6">
    <source>
        <dbReference type="PROSITE" id="PS51900"/>
    </source>
</evidence>
<evidence type="ECO:0000256" key="3">
    <source>
        <dbReference type="ARBA" id="ARBA00023172"/>
    </source>
</evidence>
<dbReference type="GO" id="GO:0015074">
    <property type="term" value="P:DNA integration"/>
    <property type="evidence" value="ECO:0007669"/>
    <property type="project" value="UniProtKB-KW"/>
</dbReference>
<dbReference type="Gene3D" id="1.10.443.10">
    <property type="entry name" value="Intergrase catalytic core"/>
    <property type="match status" value="1"/>
</dbReference>
<proteinExistence type="predicted"/>
<dbReference type="EMBL" id="CACVAZ010000099">
    <property type="protein sequence ID" value="CAA6815438.1"/>
    <property type="molecule type" value="Genomic_DNA"/>
</dbReference>
<dbReference type="PANTHER" id="PTHR30349:SF64">
    <property type="entry name" value="PROPHAGE INTEGRASE INTD-RELATED"/>
    <property type="match status" value="1"/>
</dbReference>
<keyword evidence="3" id="KW-0233">DNA recombination</keyword>
<feature type="domain" description="Tyr recombinase" evidence="5">
    <location>
        <begin position="167"/>
        <end position="354"/>
    </location>
</feature>
<evidence type="ECO:0008006" key="8">
    <source>
        <dbReference type="Google" id="ProtNLM"/>
    </source>
</evidence>
<dbReference type="Pfam" id="PF18644">
    <property type="entry name" value="Phage_int_SAM_6"/>
    <property type="match status" value="1"/>
</dbReference>
<dbReference type="CDD" id="cd00397">
    <property type="entry name" value="DNA_BRE_C"/>
    <property type="match status" value="1"/>
</dbReference>
<dbReference type="Pfam" id="PF00589">
    <property type="entry name" value="Phage_integrase"/>
    <property type="match status" value="1"/>
</dbReference>
<dbReference type="PROSITE" id="PS51900">
    <property type="entry name" value="CB"/>
    <property type="match status" value="1"/>
</dbReference>
<evidence type="ECO:0000259" key="5">
    <source>
        <dbReference type="PROSITE" id="PS51898"/>
    </source>
</evidence>
<dbReference type="InterPro" id="IPR044068">
    <property type="entry name" value="CB"/>
</dbReference>
<feature type="domain" description="Core-binding (CB)" evidence="6">
    <location>
        <begin position="50"/>
        <end position="135"/>
    </location>
</feature>
<dbReference type="GO" id="GO:0006310">
    <property type="term" value="P:DNA recombination"/>
    <property type="evidence" value="ECO:0007669"/>
    <property type="project" value="UniProtKB-KW"/>
</dbReference>
<organism evidence="7">
    <name type="scientific">uncultured Sulfurovum sp</name>
    <dbReference type="NCBI Taxonomy" id="269237"/>
    <lineage>
        <taxon>Bacteria</taxon>
        <taxon>Pseudomonadati</taxon>
        <taxon>Campylobacterota</taxon>
        <taxon>Epsilonproteobacteria</taxon>
        <taxon>Campylobacterales</taxon>
        <taxon>Sulfurovaceae</taxon>
        <taxon>Sulfurovum</taxon>
        <taxon>environmental samples</taxon>
    </lineage>
</organism>
<dbReference type="AlphaFoldDB" id="A0A6S6TKR5"/>
<keyword evidence="2 4" id="KW-0238">DNA-binding</keyword>
<dbReference type="InterPro" id="IPR002104">
    <property type="entry name" value="Integrase_catalytic"/>
</dbReference>
<dbReference type="SUPFAM" id="SSF56349">
    <property type="entry name" value="DNA breaking-rejoining enzymes"/>
    <property type="match status" value="1"/>
</dbReference>
<dbReference type="InterPro" id="IPR013762">
    <property type="entry name" value="Integrase-like_cat_sf"/>
</dbReference>